<evidence type="ECO:0000313" key="19">
    <source>
        <dbReference type="Proteomes" id="UP001187682"/>
    </source>
</evidence>
<keyword evidence="13 16" id="KW-0862">Zinc</keyword>
<dbReference type="Pfam" id="PF22958">
    <property type="entry name" value="Ltn1_1st"/>
    <property type="match status" value="1"/>
</dbReference>
<dbReference type="PANTHER" id="PTHR12389:SF0">
    <property type="entry name" value="E3 UBIQUITIN-PROTEIN LIGASE LISTERIN"/>
    <property type="match status" value="1"/>
</dbReference>
<dbReference type="InterPro" id="IPR011016">
    <property type="entry name" value="Znf_RING-CH"/>
</dbReference>
<dbReference type="InterPro" id="IPR054476">
    <property type="entry name" value="Ltn1_N"/>
</dbReference>
<dbReference type="InterPro" id="IPR054478">
    <property type="entry name" value="LTN1_UBC"/>
</dbReference>
<evidence type="ECO:0000256" key="14">
    <source>
        <dbReference type="ARBA" id="ARBA00055150"/>
    </source>
</evidence>
<dbReference type="GO" id="GO:0072344">
    <property type="term" value="P:rescue of stalled ribosome"/>
    <property type="evidence" value="ECO:0007669"/>
    <property type="project" value="UniProtKB-UniRule"/>
</dbReference>
<evidence type="ECO:0000256" key="2">
    <source>
        <dbReference type="ARBA" id="ARBA00004514"/>
    </source>
</evidence>
<dbReference type="Pfam" id="PF23280">
    <property type="entry name" value="TPR_26"/>
    <property type="match status" value="1"/>
</dbReference>
<accession>A0AAE8MRZ7</accession>
<dbReference type="SMART" id="SM00184">
    <property type="entry name" value="RING"/>
    <property type="match status" value="1"/>
</dbReference>
<dbReference type="GO" id="GO:0061630">
    <property type="term" value="F:ubiquitin protein ligase activity"/>
    <property type="evidence" value="ECO:0007669"/>
    <property type="project" value="UniProtKB-UniRule"/>
</dbReference>
<evidence type="ECO:0000256" key="4">
    <source>
        <dbReference type="ARBA" id="ARBA00007997"/>
    </source>
</evidence>
<dbReference type="Pfam" id="PF22999">
    <property type="entry name" value="LTN1_E3_ligase_6th"/>
    <property type="match status" value="1"/>
</dbReference>
<name>A0AAE8MRZ7_9PEZI</name>
<evidence type="ECO:0000256" key="13">
    <source>
        <dbReference type="ARBA" id="ARBA00022833"/>
    </source>
</evidence>
<dbReference type="FunFam" id="3.30.40.10:FF:000038">
    <property type="entry name" value="E3 ubiquitin-protein ligase listerin"/>
    <property type="match status" value="1"/>
</dbReference>
<gene>
    <name evidence="18" type="ORF">DNG_01473</name>
</gene>
<evidence type="ECO:0000259" key="17">
    <source>
        <dbReference type="PROSITE" id="PS50089"/>
    </source>
</evidence>
<keyword evidence="9 16" id="KW-0479">Metal-binding</keyword>
<dbReference type="InterPro" id="IPR013083">
    <property type="entry name" value="Znf_RING/FYVE/PHD"/>
</dbReference>
<dbReference type="EMBL" id="ONZQ02000002">
    <property type="protein sequence ID" value="SPN98428.1"/>
    <property type="molecule type" value="Genomic_DNA"/>
</dbReference>
<evidence type="ECO:0000256" key="7">
    <source>
        <dbReference type="ARBA" id="ARBA00022490"/>
    </source>
</evidence>
<keyword evidence="8 16" id="KW-0808">Transferase</keyword>
<protein>
    <recommendedName>
        <fullName evidence="6 16">E3 ubiquitin-protein ligase listerin</fullName>
        <ecNumber evidence="5 16">2.3.2.27</ecNumber>
    </recommendedName>
    <alternativeName>
        <fullName evidence="16">RING-type E3 ubiquitin transferase listerin</fullName>
    </alternativeName>
</protein>
<dbReference type="EC" id="2.3.2.27" evidence="5 16"/>
<dbReference type="GO" id="GO:1990112">
    <property type="term" value="C:RQC complex"/>
    <property type="evidence" value="ECO:0007669"/>
    <property type="project" value="UniProtKB-UniRule"/>
</dbReference>
<dbReference type="InterPro" id="IPR057030">
    <property type="entry name" value="TPR_Rkr-1"/>
</dbReference>
<dbReference type="Gene3D" id="3.30.40.10">
    <property type="entry name" value="Zinc/RING finger domain, C3HC4 (zinc finger)"/>
    <property type="match status" value="1"/>
</dbReference>
<evidence type="ECO:0000256" key="6">
    <source>
        <dbReference type="ARBA" id="ARBA00017157"/>
    </source>
</evidence>
<dbReference type="PANTHER" id="PTHR12389">
    <property type="entry name" value="ZINC FINGER PROTEIN 294"/>
    <property type="match status" value="1"/>
</dbReference>
<keyword evidence="12 16" id="KW-0833">Ubl conjugation pathway</keyword>
<dbReference type="GO" id="GO:1990116">
    <property type="term" value="P:ribosome-associated ubiquitin-dependent protein catabolic process"/>
    <property type="evidence" value="ECO:0007669"/>
    <property type="project" value="UniProtKB-UniRule"/>
</dbReference>
<comment type="subcellular location">
    <subcellularLocation>
        <location evidence="2">Cytoplasm</location>
        <location evidence="2">Cytosol</location>
    </subcellularLocation>
</comment>
<evidence type="ECO:0000256" key="16">
    <source>
        <dbReference type="RuleBase" id="RU367090"/>
    </source>
</evidence>
<comment type="function">
    <text evidence="14">E3 ubiquitin-protein ligase component of the ribosome quality control complex (RQC), a ribosome-associated complex that mediates ubiquitination and extraction of incompletely synthesized nascent chains for proteasomal degradation. Mediates ubiquitination of proteins derived from mRNAs lacking stop codons (non-stop proteins) and other translation arrest products induced by poly-lysine sequences and tandem rare codons. Ubiquitination leads to CDC48 recruitment for extraction and degradation of the incomplete translation product. May indirectly play a role in chromatin function and transcription.</text>
</comment>
<dbReference type="GO" id="GO:0043023">
    <property type="term" value="F:ribosomal large subunit binding"/>
    <property type="evidence" value="ECO:0007669"/>
    <property type="project" value="TreeGrafter"/>
</dbReference>
<keyword evidence="7" id="KW-0963">Cytoplasm</keyword>
<dbReference type="Proteomes" id="UP001187682">
    <property type="component" value="Unassembled WGS sequence"/>
</dbReference>
<comment type="similarity">
    <text evidence="4 16">Belongs to the LTN1 family.</text>
</comment>
<keyword evidence="19" id="KW-1185">Reference proteome</keyword>
<dbReference type="Pfam" id="PF23009">
    <property type="entry name" value="UBC_like"/>
    <property type="match status" value="1"/>
</dbReference>
<keyword evidence="10" id="KW-0677">Repeat</keyword>
<dbReference type="InterPro" id="IPR054477">
    <property type="entry name" value="LTN1_E3_ligase_6th"/>
</dbReference>
<dbReference type="GO" id="GO:0005829">
    <property type="term" value="C:cytosol"/>
    <property type="evidence" value="ECO:0007669"/>
    <property type="project" value="UniProtKB-SubCell"/>
</dbReference>
<dbReference type="InterPro" id="IPR001841">
    <property type="entry name" value="Znf_RING"/>
</dbReference>
<proteinExistence type="inferred from homology"/>
<dbReference type="GO" id="GO:0008270">
    <property type="term" value="F:zinc ion binding"/>
    <property type="evidence" value="ECO:0007669"/>
    <property type="project" value="UniProtKB-KW"/>
</dbReference>
<feature type="domain" description="RING-type" evidence="17">
    <location>
        <begin position="1576"/>
        <end position="1622"/>
    </location>
</feature>
<evidence type="ECO:0000256" key="9">
    <source>
        <dbReference type="ARBA" id="ARBA00022723"/>
    </source>
</evidence>
<organism evidence="18 19">
    <name type="scientific">Cephalotrichum gorgonifer</name>
    <dbReference type="NCBI Taxonomy" id="2041049"/>
    <lineage>
        <taxon>Eukaryota</taxon>
        <taxon>Fungi</taxon>
        <taxon>Dikarya</taxon>
        <taxon>Ascomycota</taxon>
        <taxon>Pezizomycotina</taxon>
        <taxon>Sordariomycetes</taxon>
        <taxon>Hypocreomycetidae</taxon>
        <taxon>Microascales</taxon>
        <taxon>Microascaceae</taxon>
        <taxon>Cephalotrichum</taxon>
    </lineage>
</organism>
<dbReference type="SMART" id="SM01197">
    <property type="entry name" value="FANCL_C"/>
    <property type="match status" value="1"/>
</dbReference>
<dbReference type="InterPro" id="IPR016024">
    <property type="entry name" value="ARM-type_fold"/>
</dbReference>
<sequence length="1641" mass="180966">MSRQSSKGGKRTNGAPGFGAKFGGSRGFAGFGSSTVGSDLAYVSEPPDFSSISDPQVVVSFKNLLKKDSITKAKGLDDFLTYVRAHPYEQDGGPEEAILEAWVQLYPKTSIDNSRRVRELAHTVQFELMRSARKRMERLVPKVVGPWLAGLYDRDRLVSTVVNNNISTFLNSPVKITMFWKKCQQQILQFATGAIRETKDTLSDDRSTTPEDSEAKYFRVLGAALSLVLGLLQKLSDDDIEKYEEDYLEFITDDVVWKCVNIGDSSVRKTACQLLSLCLESRKSALEEKLPRIQKTLVTDGLKSNHVGSVVELLNTLMSFTQSFPTIWLPSRGDKKAPVTRLSPFVEKGSQGSKGGFWEGFEALIKVIPSEVITLDVANSIARSMRAGISSREEPRSQAAVAWTRYLRVSRYFLGVLSSGDDQVNFAAESLLPLLEHYLHPGSPDESSNWVVPGSSASAVIEGCYAVTTESAPEAVISASKEKWRQLSADYCSRIANSLPEVSRDYEKSQESIAEEGARWFTLIGQVQRTKAQSSKAGYDTALDEPAAEIVGRCVDIFSRRNLKPFGAAKTLRHMAESTMYLSSNAQITDTLFELLLESGSEQMDLVLTARSRLDLVFCLQAFADKESSQYERLWKAWTASLLNDADDPAVPEVIEALISYEKAGQLAQGDSSVQDYILKHSLRSLTSESANWSLLEKSLKYGALTRQSQTTLTNHLLDVPQDNSTTVEKALDALTIMERHGGDIMSGDEDLRLALVTKLLSLSEADGTSVSSKASDLRQLIGSHAEWKKSTRAILQNNLKTAGPESLEIDTLIRLAAQELQTNPNSLEDILPNPSAWLHELSVATSDGINPSLSITSSLGGAQFLVRASSEASAAKVTRDRSGRSVPARMGLYTANLVEELIDLQSLPEGAEQSLTDTITLLLVTAQMASDQLTMMEPGGFFAEISPGNLPVVDNLVSTTLQWVNQMVTDSTGWVGGEGDKPGQLVSEVLKVLLRRSRDTTPLAFYCAKAASEIIQALTAKHGPPADFEELLSSSLPSKEIPSAIFPAVALLSGVGELPKPPHSLNTLCNRLVSDAAGAKPTSETALATLVMLTCCLGFYQDKELPVQMNRLVFAVKNVTGWFEAEDPVDPFFAAESCRLLTRLLPRLSAVYGSHWESTLEFCTKLWESADEFPADIMLPAIHASVKLYATLESLPEPNDDLEDALKDAAESKALTLIDLLKLPRESESSPQGIVDSLLCRQVEKTPLRLVKDLSDIYGLLASESRDIQAAAFTLMHKALPAIQEQLSVDVLLDKTNAHLPEELLSLLLDPPTLEKYPDNVLSQFPTTIRSYLLTWHLIFDSYSTASLNVRNDYTEDLKSGSYIGPLMDFIFDVLGHSAAHALNLEREGLAERHRREYDIKLAGSDTDERDMHWLMVHVLFLCLKYVPELFKGWFIDCRSKQTRIAVEPWMAKYFSPLIVADALDDVAEWAEAQEAPGDEEKELMVKVSKAAREVVAKYEVDEDMAAITIRVPASYPIEGIVVEGTSRVVVDERTWQSWVRTTQGVITFSNGSIIDGLMAFRRNIVGALKGQTECAICYAIIASDKKMPDKRCGTCRNLFHRQCLYKWFQTSSQNTCPLCRNPIDYLGSDTRARRGGQGQ</sequence>
<comment type="pathway">
    <text evidence="3 16">Protein modification; protein ubiquitination.</text>
</comment>
<comment type="catalytic activity">
    <reaction evidence="1 16">
        <text>S-ubiquitinyl-[E2 ubiquitin-conjugating enzyme]-L-cysteine + [acceptor protein]-L-lysine = [E2 ubiquitin-conjugating enzyme]-L-cysteine + N(6)-ubiquitinyl-[acceptor protein]-L-lysine.</text>
        <dbReference type="EC" id="2.3.2.27"/>
    </reaction>
</comment>
<dbReference type="PROSITE" id="PS50089">
    <property type="entry name" value="ZF_RING_2"/>
    <property type="match status" value="1"/>
</dbReference>
<evidence type="ECO:0000256" key="15">
    <source>
        <dbReference type="PROSITE-ProRule" id="PRU00175"/>
    </source>
</evidence>
<dbReference type="InterPro" id="IPR039795">
    <property type="entry name" value="LTN1/Rkr1"/>
</dbReference>
<dbReference type="SUPFAM" id="SSF57850">
    <property type="entry name" value="RING/U-box"/>
    <property type="match status" value="1"/>
</dbReference>
<comment type="subunit">
    <text evidence="16">Component of the ribosome quality control complex (RQC).</text>
</comment>
<comment type="function">
    <text evidence="16">E3 ubiquitin-protein ligase. Component of the ribosome quality control complex (RQC), a ribosome-associated complex that mediates ubiquitination and extraction of incompletely synthesized nascent chains for proteasomal degradation.</text>
</comment>
<evidence type="ECO:0000256" key="11">
    <source>
        <dbReference type="ARBA" id="ARBA00022771"/>
    </source>
</evidence>
<dbReference type="CDD" id="cd16491">
    <property type="entry name" value="RING-CH-C4HC3_LTN1"/>
    <property type="match status" value="1"/>
</dbReference>
<dbReference type="Pfam" id="PF13639">
    <property type="entry name" value="zf-RING_2"/>
    <property type="match status" value="1"/>
</dbReference>
<evidence type="ECO:0000256" key="8">
    <source>
        <dbReference type="ARBA" id="ARBA00022679"/>
    </source>
</evidence>
<evidence type="ECO:0000256" key="1">
    <source>
        <dbReference type="ARBA" id="ARBA00000900"/>
    </source>
</evidence>
<evidence type="ECO:0000256" key="5">
    <source>
        <dbReference type="ARBA" id="ARBA00012483"/>
    </source>
</evidence>
<comment type="caution">
    <text evidence="18">The sequence shown here is derived from an EMBL/GenBank/DDBJ whole genome shotgun (WGS) entry which is preliminary data.</text>
</comment>
<keyword evidence="11 15" id="KW-0863">Zinc-finger</keyword>
<reference evidence="18" key="1">
    <citation type="submission" date="2018-03" db="EMBL/GenBank/DDBJ databases">
        <authorList>
            <person name="Guldener U."/>
        </authorList>
    </citation>
    <scope>NUCLEOTIDE SEQUENCE</scope>
</reference>
<evidence type="ECO:0000256" key="3">
    <source>
        <dbReference type="ARBA" id="ARBA00004906"/>
    </source>
</evidence>
<dbReference type="SUPFAM" id="SSF48371">
    <property type="entry name" value="ARM repeat"/>
    <property type="match status" value="1"/>
</dbReference>
<dbReference type="InterPro" id="IPR039804">
    <property type="entry name" value="RING-CH-C4HC3_LTN1"/>
</dbReference>
<evidence type="ECO:0000256" key="10">
    <source>
        <dbReference type="ARBA" id="ARBA00022737"/>
    </source>
</evidence>
<evidence type="ECO:0000256" key="12">
    <source>
        <dbReference type="ARBA" id="ARBA00022786"/>
    </source>
</evidence>
<evidence type="ECO:0000313" key="18">
    <source>
        <dbReference type="EMBL" id="SPN98428.1"/>
    </source>
</evidence>
<dbReference type="SMART" id="SM00744">
    <property type="entry name" value="RINGv"/>
    <property type="match status" value="1"/>
</dbReference>